<reference evidence="4 5" key="1">
    <citation type="submission" date="2018-06" db="EMBL/GenBank/DDBJ databases">
        <title>The draft genome sequence of Crocinitomix sp. SM1701.</title>
        <authorList>
            <person name="Zhang X."/>
        </authorList>
    </citation>
    <scope>NUCLEOTIDE SEQUENCE [LARGE SCALE GENOMIC DNA]</scope>
    <source>
        <strain evidence="4 5">SM1701</strain>
    </source>
</reference>
<evidence type="ECO:0000256" key="2">
    <source>
        <dbReference type="ARBA" id="ARBA00023315"/>
    </source>
</evidence>
<comment type="caution">
    <text evidence="4">The sequence shown here is derived from an EMBL/GenBank/DDBJ whole genome shotgun (WGS) entry which is preliminary data.</text>
</comment>
<dbReference type="PROSITE" id="PS51186">
    <property type="entry name" value="GNAT"/>
    <property type="match status" value="1"/>
</dbReference>
<dbReference type="InterPro" id="IPR016181">
    <property type="entry name" value="Acyl_CoA_acyltransferase"/>
</dbReference>
<dbReference type="Gene3D" id="3.40.630.30">
    <property type="match status" value="1"/>
</dbReference>
<organism evidence="4 5">
    <name type="scientific">Putridiphycobacter roseus</name>
    <dbReference type="NCBI Taxonomy" id="2219161"/>
    <lineage>
        <taxon>Bacteria</taxon>
        <taxon>Pseudomonadati</taxon>
        <taxon>Bacteroidota</taxon>
        <taxon>Flavobacteriia</taxon>
        <taxon>Flavobacteriales</taxon>
        <taxon>Crocinitomicaceae</taxon>
        <taxon>Putridiphycobacter</taxon>
    </lineage>
</organism>
<feature type="domain" description="N-acetyltransferase" evidence="3">
    <location>
        <begin position="5"/>
        <end position="162"/>
    </location>
</feature>
<evidence type="ECO:0000259" key="3">
    <source>
        <dbReference type="PROSITE" id="PS51186"/>
    </source>
</evidence>
<keyword evidence="1 4" id="KW-0808">Transferase</keyword>
<dbReference type="GO" id="GO:0016747">
    <property type="term" value="F:acyltransferase activity, transferring groups other than amino-acyl groups"/>
    <property type="evidence" value="ECO:0007669"/>
    <property type="project" value="InterPro"/>
</dbReference>
<keyword evidence="2" id="KW-0012">Acyltransferase</keyword>
<protein>
    <submittedName>
        <fullName evidence="4">GNAT family N-acetyltransferase</fullName>
    </submittedName>
</protein>
<dbReference type="OrthoDB" id="5419426at2"/>
<keyword evidence="5" id="KW-1185">Reference proteome</keyword>
<evidence type="ECO:0000313" key="4">
    <source>
        <dbReference type="EMBL" id="PZE17603.1"/>
    </source>
</evidence>
<gene>
    <name evidence="4" type="ORF">DNU06_07175</name>
</gene>
<sequence length="162" mass="18405">MPTNYVIRKVMQQDNKPIAHLIRKVFIEFDAPKEGTVYSDKATDYLFEYFDTNNAALFVLEEKGEIAGVCGIYPTLGLPKSCIEIVKFYIRPESRGQGFGFALFNTCQLEAKAKGYSQLYLESIPDFKTAVNLYLKLGFTQLDKRLGETGHFGCDLWFSKSI</sequence>
<dbReference type="PANTHER" id="PTHR43877">
    <property type="entry name" value="AMINOALKYLPHOSPHONATE N-ACETYLTRANSFERASE-RELATED-RELATED"/>
    <property type="match status" value="1"/>
</dbReference>
<evidence type="ECO:0000256" key="1">
    <source>
        <dbReference type="ARBA" id="ARBA00022679"/>
    </source>
</evidence>
<dbReference type="Pfam" id="PF00583">
    <property type="entry name" value="Acetyltransf_1"/>
    <property type="match status" value="1"/>
</dbReference>
<accession>A0A2W1NES7</accession>
<dbReference type="InterPro" id="IPR000182">
    <property type="entry name" value="GNAT_dom"/>
</dbReference>
<dbReference type="InterPro" id="IPR050832">
    <property type="entry name" value="Bact_Acetyltransf"/>
</dbReference>
<dbReference type="Proteomes" id="UP000249248">
    <property type="component" value="Unassembled WGS sequence"/>
</dbReference>
<dbReference type="EMBL" id="QKSB01000003">
    <property type="protein sequence ID" value="PZE17603.1"/>
    <property type="molecule type" value="Genomic_DNA"/>
</dbReference>
<evidence type="ECO:0000313" key="5">
    <source>
        <dbReference type="Proteomes" id="UP000249248"/>
    </source>
</evidence>
<dbReference type="AlphaFoldDB" id="A0A2W1NES7"/>
<dbReference type="CDD" id="cd04301">
    <property type="entry name" value="NAT_SF"/>
    <property type="match status" value="1"/>
</dbReference>
<name>A0A2W1NES7_9FLAO</name>
<dbReference type="SUPFAM" id="SSF55729">
    <property type="entry name" value="Acyl-CoA N-acyltransferases (Nat)"/>
    <property type="match status" value="1"/>
</dbReference>
<proteinExistence type="predicted"/>